<dbReference type="GO" id="GO:1901379">
    <property type="term" value="P:regulation of potassium ion transmembrane transport"/>
    <property type="evidence" value="ECO:0007669"/>
    <property type="project" value="TreeGrafter"/>
</dbReference>
<name>A0A4W3HAA7_CALMI</name>
<dbReference type="Ensembl" id="ENSCMIT00000014126.1">
    <property type="protein sequence ID" value="ENSCMIP00000013823.1"/>
    <property type="gene ID" value="ENSCMIG00000006904.1"/>
</dbReference>
<dbReference type="GeneTree" id="ENSGT00940000154657"/>
<dbReference type="InterPro" id="IPR002469">
    <property type="entry name" value="Peptidase_S9B_N"/>
</dbReference>
<accession>A0A4W3HAA7</accession>
<proteinExistence type="predicted"/>
<keyword evidence="2" id="KW-0720">Serine protease</keyword>
<dbReference type="PANTHER" id="PTHR11731:SF200">
    <property type="entry name" value="DIPEPTIDYL PEPTIDASE 10, ISOFORM B"/>
    <property type="match status" value="1"/>
</dbReference>
<keyword evidence="3" id="KW-0325">Glycoprotein</keyword>
<dbReference type="Pfam" id="PF00930">
    <property type="entry name" value="DPPIV_N"/>
    <property type="match status" value="1"/>
</dbReference>
<sequence length="102" mass="11419">SLSCPVLQVYLYSFTASYAIYNIQTREVTELRGEGLQGSVLQYAAWGASGNQLVYILENNIYYQQTAHSPARALTSSGKDGVIFNGIADWVYEGKDSRRREE</sequence>
<evidence type="ECO:0000259" key="4">
    <source>
        <dbReference type="Pfam" id="PF00930"/>
    </source>
</evidence>
<evidence type="ECO:0000256" key="3">
    <source>
        <dbReference type="ARBA" id="ARBA00023180"/>
    </source>
</evidence>
<evidence type="ECO:0000313" key="5">
    <source>
        <dbReference type="Ensembl" id="ENSCMIP00000013823.1"/>
    </source>
</evidence>
<dbReference type="Gene3D" id="2.140.10.30">
    <property type="entry name" value="Dipeptidylpeptidase IV, N-terminal domain"/>
    <property type="match status" value="1"/>
</dbReference>
<dbReference type="GO" id="GO:0008076">
    <property type="term" value="C:voltage-gated potassium channel complex"/>
    <property type="evidence" value="ECO:0007669"/>
    <property type="project" value="TreeGrafter"/>
</dbReference>
<keyword evidence="1" id="KW-0031">Aminopeptidase</keyword>
<dbReference type="InParanoid" id="A0A4W3HAA7"/>
<dbReference type="GO" id="GO:0006508">
    <property type="term" value="P:proteolysis"/>
    <property type="evidence" value="ECO:0007669"/>
    <property type="project" value="InterPro"/>
</dbReference>
<reference evidence="6" key="1">
    <citation type="journal article" date="2006" name="Science">
        <title>Ancient noncoding elements conserved in the human genome.</title>
        <authorList>
            <person name="Venkatesh B."/>
            <person name="Kirkness E.F."/>
            <person name="Loh Y.H."/>
            <person name="Halpern A.L."/>
            <person name="Lee A.P."/>
            <person name="Johnson J."/>
            <person name="Dandona N."/>
            <person name="Viswanathan L.D."/>
            <person name="Tay A."/>
            <person name="Venter J.C."/>
            <person name="Strausberg R.L."/>
            <person name="Brenner S."/>
        </authorList>
    </citation>
    <scope>NUCLEOTIDE SEQUENCE [LARGE SCALE GENOMIC DNA]</scope>
</reference>
<evidence type="ECO:0000256" key="1">
    <source>
        <dbReference type="ARBA" id="ARBA00022438"/>
    </source>
</evidence>
<dbReference type="GO" id="GO:0008236">
    <property type="term" value="F:serine-type peptidase activity"/>
    <property type="evidence" value="ECO:0007669"/>
    <property type="project" value="UniProtKB-KW"/>
</dbReference>
<dbReference type="GO" id="GO:0004177">
    <property type="term" value="F:aminopeptidase activity"/>
    <property type="evidence" value="ECO:0007669"/>
    <property type="project" value="UniProtKB-KW"/>
</dbReference>
<reference evidence="5" key="4">
    <citation type="submission" date="2025-08" db="UniProtKB">
        <authorList>
            <consortium name="Ensembl"/>
        </authorList>
    </citation>
    <scope>IDENTIFICATION</scope>
</reference>
<dbReference type="AlphaFoldDB" id="A0A4W3HAA7"/>
<protein>
    <recommendedName>
        <fullName evidence="4">Dipeptidylpeptidase IV N-terminal domain-containing protein</fullName>
    </recommendedName>
</protein>
<feature type="domain" description="Dipeptidylpeptidase IV N-terminal" evidence="4">
    <location>
        <begin position="8"/>
        <end position="93"/>
    </location>
</feature>
<reference evidence="5" key="5">
    <citation type="submission" date="2025-09" db="UniProtKB">
        <authorList>
            <consortium name="Ensembl"/>
        </authorList>
    </citation>
    <scope>IDENTIFICATION</scope>
</reference>
<keyword evidence="1" id="KW-0378">Hydrolase</keyword>
<dbReference type="PANTHER" id="PTHR11731">
    <property type="entry name" value="PROTEASE FAMILY S9B,C DIPEPTIDYL-PEPTIDASE IV-RELATED"/>
    <property type="match status" value="1"/>
</dbReference>
<reference evidence="6" key="2">
    <citation type="journal article" date="2007" name="PLoS Biol.">
        <title>Survey sequencing and comparative analysis of the elephant shark (Callorhinchus milii) genome.</title>
        <authorList>
            <person name="Venkatesh B."/>
            <person name="Kirkness E.F."/>
            <person name="Loh Y.H."/>
            <person name="Halpern A.L."/>
            <person name="Lee A.P."/>
            <person name="Johnson J."/>
            <person name="Dandona N."/>
            <person name="Viswanathan L.D."/>
            <person name="Tay A."/>
            <person name="Venter J.C."/>
            <person name="Strausberg R.L."/>
            <person name="Brenner S."/>
        </authorList>
    </citation>
    <scope>NUCLEOTIDE SEQUENCE [LARGE SCALE GENOMIC DNA]</scope>
</reference>
<evidence type="ECO:0000256" key="2">
    <source>
        <dbReference type="ARBA" id="ARBA00022825"/>
    </source>
</evidence>
<keyword evidence="1" id="KW-0645">Protease</keyword>
<dbReference type="InterPro" id="IPR050278">
    <property type="entry name" value="Serine_Prot_S9B/DPPIV"/>
</dbReference>
<dbReference type="SUPFAM" id="SSF82171">
    <property type="entry name" value="DPP6 N-terminal domain-like"/>
    <property type="match status" value="1"/>
</dbReference>
<organism evidence="5 6">
    <name type="scientific">Callorhinchus milii</name>
    <name type="common">Ghost shark</name>
    <dbReference type="NCBI Taxonomy" id="7868"/>
    <lineage>
        <taxon>Eukaryota</taxon>
        <taxon>Metazoa</taxon>
        <taxon>Chordata</taxon>
        <taxon>Craniata</taxon>
        <taxon>Vertebrata</taxon>
        <taxon>Chondrichthyes</taxon>
        <taxon>Holocephali</taxon>
        <taxon>Chimaeriformes</taxon>
        <taxon>Callorhinchidae</taxon>
        <taxon>Callorhinchus</taxon>
    </lineage>
</organism>
<keyword evidence="6" id="KW-1185">Reference proteome</keyword>
<reference evidence="6" key="3">
    <citation type="journal article" date="2014" name="Nature">
        <title>Elephant shark genome provides unique insights into gnathostome evolution.</title>
        <authorList>
            <consortium name="International Elephant Shark Genome Sequencing Consortium"/>
            <person name="Venkatesh B."/>
            <person name="Lee A.P."/>
            <person name="Ravi V."/>
            <person name="Maurya A.K."/>
            <person name="Lian M.M."/>
            <person name="Swann J.B."/>
            <person name="Ohta Y."/>
            <person name="Flajnik M.F."/>
            <person name="Sutoh Y."/>
            <person name="Kasahara M."/>
            <person name="Hoon S."/>
            <person name="Gangu V."/>
            <person name="Roy S.W."/>
            <person name="Irimia M."/>
            <person name="Korzh V."/>
            <person name="Kondrychyn I."/>
            <person name="Lim Z.W."/>
            <person name="Tay B.H."/>
            <person name="Tohari S."/>
            <person name="Kong K.W."/>
            <person name="Ho S."/>
            <person name="Lorente-Galdos B."/>
            <person name="Quilez J."/>
            <person name="Marques-Bonet T."/>
            <person name="Raney B.J."/>
            <person name="Ingham P.W."/>
            <person name="Tay A."/>
            <person name="Hillier L.W."/>
            <person name="Minx P."/>
            <person name="Boehm T."/>
            <person name="Wilson R.K."/>
            <person name="Brenner S."/>
            <person name="Warren W.C."/>
        </authorList>
    </citation>
    <scope>NUCLEOTIDE SEQUENCE [LARGE SCALE GENOMIC DNA]</scope>
</reference>
<evidence type="ECO:0000313" key="6">
    <source>
        <dbReference type="Proteomes" id="UP000314986"/>
    </source>
</evidence>
<dbReference type="STRING" id="7868.ENSCMIP00000013823"/>
<dbReference type="Proteomes" id="UP000314986">
    <property type="component" value="Unassembled WGS sequence"/>
</dbReference>